<proteinExistence type="predicted"/>
<gene>
    <name evidence="2" type="ORF">SLNWT_1628</name>
</gene>
<name>A0A0B5EKE9_STRA4</name>
<keyword evidence="3" id="KW-1185">Reference proteome</keyword>
<evidence type="ECO:0000313" key="2">
    <source>
        <dbReference type="EMBL" id="AJE82004.1"/>
    </source>
</evidence>
<dbReference type="KEGG" id="sals:SLNWT_1628"/>
<accession>A0A0B5EKE9</accession>
<evidence type="ECO:0000313" key="3">
    <source>
        <dbReference type="Proteomes" id="UP000031523"/>
    </source>
</evidence>
<protein>
    <submittedName>
        <fullName evidence="2">Uncharacterized protein</fullName>
    </submittedName>
</protein>
<keyword evidence="1" id="KW-0175">Coiled coil</keyword>
<evidence type="ECO:0000256" key="1">
    <source>
        <dbReference type="SAM" id="Coils"/>
    </source>
</evidence>
<feature type="coiled-coil region" evidence="1">
    <location>
        <begin position="77"/>
        <end position="104"/>
    </location>
</feature>
<reference evidence="2 3" key="1">
    <citation type="submission" date="2015-01" db="EMBL/GenBank/DDBJ databases">
        <title>Enhanced salinomycin production by adjusting the supply of polyketide extender units in Streptomyce albus DSM 41398.</title>
        <authorList>
            <person name="Lu C."/>
        </authorList>
    </citation>
    <scope>NUCLEOTIDE SEQUENCE [LARGE SCALE GENOMIC DNA]</scope>
    <source>
        <strain evidence="3">ATCC 21838 / DSM 41398 / FERM P-419 / JCM 4703 / NBRC 107858</strain>
    </source>
</reference>
<dbReference type="EMBL" id="CP010519">
    <property type="protein sequence ID" value="AJE82004.1"/>
    <property type="molecule type" value="Genomic_DNA"/>
</dbReference>
<organism evidence="2 3">
    <name type="scientific">Streptomyces albus (strain ATCC 21838 / DSM 41398 / FERM P-419 / JCM 4703 / NBRC 107858)</name>
    <dbReference type="NCBI Taxonomy" id="1081613"/>
    <lineage>
        <taxon>Bacteria</taxon>
        <taxon>Bacillati</taxon>
        <taxon>Actinomycetota</taxon>
        <taxon>Actinomycetes</taxon>
        <taxon>Kitasatosporales</taxon>
        <taxon>Streptomycetaceae</taxon>
        <taxon>Streptomyces</taxon>
    </lineage>
</organism>
<dbReference type="Proteomes" id="UP000031523">
    <property type="component" value="Chromosome"/>
</dbReference>
<dbReference type="AlphaFoldDB" id="A0A0B5EKE9"/>
<sequence>MTLELPTDAQVKQAMDDVLAEAARTGRTATVTAVERRLGLRHATFYRHYQPLITDYFRPKAQVGSQPAATTAADAENDRTMKRLRQENTELRKLTNIYAETIRQLTIDKTALEAQVQALSGVTQLRPRG</sequence>